<protein>
    <submittedName>
        <fullName evidence="1">Uncharacterized protein</fullName>
    </submittedName>
</protein>
<accession>A0A481ZAC9</accession>
<evidence type="ECO:0000313" key="1">
    <source>
        <dbReference type="EMBL" id="QBK92873.1"/>
    </source>
</evidence>
<sequence>MSLFTVERGFNFGYFETFDEAYEIAFGYPDAVVKEIKCDEYKSNEIYIIGSSNDEFFIDVRSASLFTGKYEISMIPEIFVGMENSKSIYGLAYMFYLRAMKGIDDLDEAFDIVTRRGDLYRIKKGVFGIPEKMNYLPDKITDNYRLIYMMADNYAKLDDSLGRTNQDDYYEFDIHL</sequence>
<dbReference type="EMBL" id="MK500588">
    <property type="protein sequence ID" value="QBK92873.1"/>
    <property type="molecule type" value="Genomic_DNA"/>
</dbReference>
<name>A0A481ZAC9_9VIRU</name>
<organism evidence="1">
    <name type="scientific">Pithovirus LCPAC403</name>
    <dbReference type="NCBI Taxonomy" id="2506596"/>
    <lineage>
        <taxon>Viruses</taxon>
        <taxon>Pithoviruses</taxon>
    </lineage>
</organism>
<proteinExistence type="predicted"/>
<gene>
    <name evidence="1" type="ORF">LCPAC403_00070</name>
</gene>
<reference evidence="1" key="1">
    <citation type="journal article" date="2019" name="MBio">
        <title>Virus Genomes from Deep Sea Sediments Expand the Ocean Megavirome and Support Independent Origins of Viral Gigantism.</title>
        <authorList>
            <person name="Backstrom D."/>
            <person name="Yutin N."/>
            <person name="Jorgensen S.L."/>
            <person name="Dharamshi J."/>
            <person name="Homa F."/>
            <person name="Zaremba-Niedwiedzka K."/>
            <person name="Spang A."/>
            <person name="Wolf Y.I."/>
            <person name="Koonin E.V."/>
            <person name="Ettema T.J."/>
        </authorList>
    </citation>
    <scope>NUCLEOTIDE SEQUENCE</scope>
</reference>